<feature type="transmembrane region" description="Helical" evidence="1">
    <location>
        <begin position="46"/>
        <end position="67"/>
    </location>
</feature>
<dbReference type="Proteomes" id="UP000068067">
    <property type="component" value="Chromosome"/>
</dbReference>
<organism evidence="2 3">
    <name type="scientific">Corynebacterium deserti GIMN1.010</name>
    <dbReference type="NCBI Taxonomy" id="931089"/>
    <lineage>
        <taxon>Bacteria</taxon>
        <taxon>Bacillati</taxon>
        <taxon>Actinomycetota</taxon>
        <taxon>Actinomycetes</taxon>
        <taxon>Mycobacteriales</taxon>
        <taxon>Corynebacteriaceae</taxon>
        <taxon>Corynebacterium</taxon>
    </lineage>
</organism>
<accession>A0A0M4CWB1</accession>
<evidence type="ECO:0000313" key="2">
    <source>
        <dbReference type="EMBL" id="ALC05045.1"/>
    </source>
</evidence>
<dbReference type="RefSeq" id="WP_053544180.1">
    <property type="nucleotide sequence ID" value="NZ_CP009220.1"/>
</dbReference>
<dbReference type="Gene3D" id="3.30.2390.20">
    <property type="entry name" value="Type VII secretion system EccB, repeat 1 domain"/>
    <property type="match status" value="1"/>
</dbReference>
<proteinExistence type="predicted"/>
<evidence type="ECO:0000313" key="3">
    <source>
        <dbReference type="Proteomes" id="UP000068067"/>
    </source>
</evidence>
<gene>
    <name evidence="2" type="ORF">CDES_02960</name>
</gene>
<keyword evidence="1" id="KW-0812">Transmembrane</keyword>
<sequence>MAENMVMPTTSAQVSGHKFLVRRIEHGLVMGDVRMIHDPLSRRRRALVFGAVACALIAVGSLALAVFRPAIDPGDAPLIRADSGALYVRLEEQIHPVANLASARLILGEPAEPVSASDQILGEMDKGVPVGLPDAPGVFSSLSESHDSGWFVCQEEQSGHMHVWRGVEPAGIGEGKGWLGASKSESGVLAWHLIDASGRRALPDEESGEGRIVRRHLGITAQTPRLYLGTELLNAIPERAPIRLPDPQPELVDAGPRSWLRTDAGLAPITALQRAMLIDAGSPVTTDPTVLLGLQREVDVALHIPGEAVTWEDVDDSVVCADGKGALGQVPELARGVHLSGDSRAQTFISEAPGAVGADSGFGYYVVSDVGVRHAVADGEAMNAMGLTHAEDVPWTVLQLLPTGSELSRESALAPAY</sequence>
<dbReference type="STRING" id="931089.CDES_02960"/>
<keyword evidence="3" id="KW-1185">Reference proteome</keyword>
<dbReference type="PANTHER" id="PTHR40765:SF2">
    <property type="entry name" value="ESX-2 SECRETION SYSTEM ATPASE ECCB2"/>
    <property type="match status" value="1"/>
</dbReference>
<keyword evidence="1" id="KW-1133">Transmembrane helix</keyword>
<dbReference type="OrthoDB" id="3847604at2"/>
<dbReference type="EMBL" id="CP009220">
    <property type="protein sequence ID" value="ALC05045.1"/>
    <property type="molecule type" value="Genomic_DNA"/>
</dbReference>
<dbReference type="PANTHER" id="PTHR40765">
    <property type="entry name" value="ESX-2 SECRETION SYSTEM ATPASE ECCB2"/>
    <property type="match status" value="1"/>
</dbReference>
<dbReference type="NCBIfam" id="TIGR03919">
    <property type="entry name" value="T7SS_EccB"/>
    <property type="match status" value="1"/>
</dbReference>
<evidence type="ECO:0000256" key="1">
    <source>
        <dbReference type="SAM" id="Phobius"/>
    </source>
</evidence>
<dbReference type="GO" id="GO:0005576">
    <property type="term" value="C:extracellular region"/>
    <property type="evidence" value="ECO:0007669"/>
    <property type="project" value="TreeGrafter"/>
</dbReference>
<dbReference type="Pfam" id="PF05108">
    <property type="entry name" value="T7SS_ESX1_EccB"/>
    <property type="match status" value="2"/>
</dbReference>
<name>A0A0M4CWB1_9CORY</name>
<keyword evidence="1" id="KW-0472">Membrane</keyword>
<reference evidence="2 3" key="1">
    <citation type="submission" date="2014-08" db="EMBL/GenBank/DDBJ databases">
        <title>Complete genome sequence of Corynebacterium deserti GIMN1.010 (=DSM 45689), isolated from desert sand in western China.</title>
        <authorList>
            <person name="Ruckert C."/>
            <person name="Albersmeier A."/>
            <person name="Kalinowski J."/>
        </authorList>
    </citation>
    <scope>NUCLEOTIDE SEQUENCE [LARGE SCALE GENOMIC DNA]</scope>
    <source>
        <strain evidence="2 3">GIMN1.010</strain>
    </source>
</reference>
<protein>
    <recommendedName>
        <fullName evidence="4">Type VII secretion protein EccB</fullName>
    </recommendedName>
</protein>
<dbReference type="InterPro" id="IPR044857">
    <property type="entry name" value="T7SS_EccB_R1"/>
</dbReference>
<dbReference type="InterPro" id="IPR007795">
    <property type="entry name" value="T7SS_EccB"/>
</dbReference>
<dbReference type="PATRIC" id="fig|931089.4.peg.598"/>
<evidence type="ECO:0008006" key="4">
    <source>
        <dbReference type="Google" id="ProtNLM"/>
    </source>
</evidence>
<dbReference type="AlphaFoldDB" id="A0A0M4CWB1"/>
<dbReference type="KEGG" id="cdx:CDES_02960"/>